<keyword evidence="1" id="KW-1133">Transmembrane helix</keyword>
<accession>A0ABU5CRT5</accession>
<sequence length="69" mass="8282">MFRFGDMIIQLVFLLLIVLFFTALFVMIRSVMKNMREKNDREQKIEAKLDRVITLLEKLTMKNKTTGWN</sequence>
<evidence type="ECO:0000313" key="2">
    <source>
        <dbReference type="EMBL" id="MDY0409083.1"/>
    </source>
</evidence>
<organism evidence="2 3">
    <name type="scientific">Paracerasibacillus soli</name>
    <dbReference type="NCBI Taxonomy" id="480284"/>
    <lineage>
        <taxon>Bacteria</taxon>
        <taxon>Bacillati</taxon>
        <taxon>Bacillota</taxon>
        <taxon>Bacilli</taxon>
        <taxon>Bacillales</taxon>
        <taxon>Bacillaceae</taxon>
        <taxon>Paracerasibacillus</taxon>
    </lineage>
</organism>
<keyword evidence="1" id="KW-0812">Transmembrane</keyword>
<dbReference type="Proteomes" id="UP001275315">
    <property type="component" value="Unassembled WGS sequence"/>
</dbReference>
<dbReference type="RefSeq" id="WP_320379900.1">
    <property type="nucleotide sequence ID" value="NZ_JAWDIQ010000002.1"/>
</dbReference>
<keyword evidence="1" id="KW-0472">Membrane</keyword>
<protein>
    <submittedName>
        <fullName evidence="2">DUF4083 family protein</fullName>
    </submittedName>
</protein>
<gene>
    <name evidence="2" type="ORF">RWD45_11575</name>
</gene>
<reference evidence="2 3" key="1">
    <citation type="submission" date="2023-10" db="EMBL/GenBank/DDBJ databases">
        <title>Virgibacillus soli CC-YMP-6 genome.</title>
        <authorList>
            <person name="Miliotis G."/>
            <person name="Sengupta P."/>
            <person name="Hameed A."/>
            <person name="Chuvochina M."/>
            <person name="Mcdonagh F."/>
            <person name="Simpson A.C."/>
            <person name="Singh N.K."/>
            <person name="Rekha P.D."/>
            <person name="Raman K."/>
            <person name="Hugenholtz P."/>
            <person name="Venkateswaran K."/>
        </authorList>
    </citation>
    <scope>NUCLEOTIDE SEQUENCE [LARGE SCALE GENOMIC DNA]</scope>
    <source>
        <strain evidence="2 3">CC-YMP-6</strain>
    </source>
</reference>
<proteinExistence type="predicted"/>
<comment type="caution">
    <text evidence="2">The sequence shown here is derived from an EMBL/GenBank/DDBJ whole genome shotgun (WGS) entry which is preliminary data.</text>
</comment>
<dbReference type="Pfam" id="PF13314">
    <property type="entry name" value="DUF4083"/>
    <property type="match status" value="1"/>
</dbReference>
<evidence type="ECO:0000256" key="1">
    <source>
        <dbReference type="SAM" id="Phobius"/>
    </source>
</evidence>
<keyword evidence="3" id="KW-1185">Reference proteome</keyword>
<evidence type="ECO:0000313" key="3">
    <source>
        <dbReference type="Proteomes" id="UP001275315"/>
    </source>
</evidence>
<name>A0ABU5CRT5_9BACI</name>
<dbReference type="InterPro" id="IPR025143">
    <property type="entry name" value="DUF4083"/>
</dbReference>
<dbReference type="EMBL" id="JAWDIQ010000002">
    <property type="protein sequence ID" value="MDY0409083.1"/>
    <property type="molecule type" value="Genomic_DNA"/>
</dbReference>
<feature type="transmembrane region" description="Helical" evidence="1">
    <location>
        <begin position="7"/>
        <end position="28"/>
    </location>
</feature>